<dbReference type="Gene3D" id="2.40.320.10">
    <property type="entry name" value="Hypothetical Protein Pfu-838710-001"/>
    <property type="match status" value="1"/>
</dbReference>
<dbReference type="PROSITE" id="PS51707">
    <property type="entry name" value="CYTH"/>
    <property type="match status" value="1"/>
</dbReference>
<dbReference type="SUPFAM" id="SSF55154">
    <property type="entry name" value="CYTH-like phosphatases"/>
    <property type="match status" value="1"/>
</dbReference>
<dbReference type="CDD" id="cd07756">
    <property type="entry name" value="CYTH-like_Pase_CHAD"/>
    <property type="match status" value="1"/>
</dbReference>
<sequence>MSTPDKEVELKLELEPGAAESLKISGAVTGFFSGKASTKQLTSIYFDTADLRLHKARIAARVRKSGRRWIQTVKLGKPLSGGLSSPIEIETDVSGPHFQLDQVPDEDIRRQIADCTGGAGLVPCFETVMQRTQRDLTREDGTLIEAALDVGEIVAGDKRLPLCELELELKSGSIAPLYEAALALTGANAFRFSPMSKAERGYRLFLGQDEAPCNAGTIDLDATMRVEDAYQHILRSCIDQISAARMVCLTSADNEGPHQLRIGFRRLRTAFKLFRPMLDPRRTGALDQQASRYAAAAGALRDLDVLSDEIIAPLASHAPEGINIPLLLEQLGKDRQAARQGLKTELASAAFNGFLLDLASYCETAGWRKEEDARQADRLAEAVTAFASEAIGKRWRKVQSYGRRLDTLSRTERHDMRKALKKFRYGLEFFACLFPGESRKTFLKHLKNLQDVFGYLNDVAMAERLATLTPGPVKTAGKAAGKTVRATSLAAASGFVLGWHEAQARTAWPEARSGWKEASKAKPCWTRRKS</sequence>
<reference evidence="4" key="1">
    <citation type="submission" date="2015-08" db="EMBL/GenBank/DDBJ databases">
        <authorList>
            <person name="Varghese N."/>
        </authorList>
    </citation>
    <scope>NUCLEOTIDE SEQUENCE [LARGE SCALE GENOMIC DNA]</scope>
    <source>
        <strain evidence="4">DSM 23407</strain>
    </source>
</reference>
<evidence type="ECO:0000259" key="1">
    <source>
        <dbReference type="PROSITE" id="PS51707"/>
    </source>
</evidence>
<protein>
    <submittedName>
        <fullName evidence="3">Inorganic triphosphatase YgiF, contains CYTH and CHAD domains</fullName>
    </submittedName>
</protein>
<dbReference type="InterPro" id="IPR038186">
    <property type="entry name" value="CHAD_dom_sf"/>
</dbReference>
<accession>A0A0K6I037</accession>
<gene>
    <name evidence="3" type="ORF">Ga0061067_10625</name>
</gene>
<dbReference type="RefSeq" id="WP_055455727.1">
    <property type="nucleotide sequence ID" value="NZ_CYHE01000006.1"/>
</dbReference>
<dbReference type="Pfam" id="PF01928">
    <property type="entry name" value="CYTH"/>
    <property type="match status" value="1"/>
</dbReference>
<keyword evidence="4" id="KW-1185">Reference proteome</keyword>
<evidence type="ECO:0000313" key="3">
    <source>
        <dbReference type="EMBL" id="CUA96632.1"/>
    </source>
</evidence>
<dbReference type="PANTHER" id="PTHR39569">
    <property type="entry name" value="INORGANIC TRIPHOSPHATASE"/>
    <property type="match status" value="1"/>
</dbReference>
<dbReference type="GO" id="GO:0050355">
    <property type="term" value="F:inorganic triphosphate phosphatase activity"/>
    <property type="evidence" value="ECO:0007669"/>
    <property type="project" value="InterPro"/>
</dbReference>
<dbReference type="AlphaFoldDB" id="A0A0K6I037"/>
<feature type="domain" description="CYTH" evidence="1">
    <location>
        <begin position="5"/>
        <end position="208"/>
    </location>
</feature>
<evidence type="ECO:0000313" key="4">
    <source>
        <dbReference type="Proteomes" id="UP000183900"/>
    </source>
</evidence>
<dbReference type="GO" id="GO:0046872">
    <property type="term" value="F:metal ion binding"/>
    <property type="evidence" value="ECO:0007669"/>
    <property type="project" value="TreeGrafter"/>
</dbReference>
<dbReference type="InterPro" id="IPR007899">
    <property type="entry name" value="CHAD_dom"/>
</dbReference>
<feature type="domain" description="CHAD" evidence="2">
    <location>
        <begin position="223"/>
        <end position="513"/>
    </location>
</feature>
<dbReference type="SMART" id="SM00880">
    <property type="entry name" value="CHAD"/>
    <property type="match status" value="1"/>
</dbReference>
<dbReference type="InterPro" id="IPR033469">
    <property type="entry name" value="CYTH-like_dom_sf"/>
</dbReference>
<organism evidence="3 4">
    <name type="scientific">Pannonibacter indicus</name>
    <dbReference type="NCBI Taxonomy" id="466044"/>
    <lineage>
        <taxon>Bacteria</taxon>
        <taxon>Pseudomonadati</taxon>
        <taxon>Pseudomonadota</taxon>
        <taxon>Alphaproteobacteria</taxon>
        <taxon>Hyphomicrobiales</taxon>
        <taxon>Stappiaceae</taxon>
        <taxon>Pannonibacter</taxon>
    </lineage>
</organism>
<dbReference type="Proteomes" id="UP000183900">
    <property type="component" value="Unassembled WGS sequence"/>
</dbReference>
<name>A0A0K6I037_9HYPH</name>
<proteinExistence type="predicted"/>
<dbReference type="InterPro" id="IPR039013">
    <property type="entry name" value="YgiF"/>
</dbReference>
<dbReference type="PANTHER" id="PTHR39569:SF1">
    <property type="entry name" value="INORGANIC TRIPHOSPHATASE"/>
    <property type="match status" value="1"/>
</dbReference>
<dbReference type="OrthoDB" id="9777271at2"/>
<dbReference type="EMBL" id="CYHE01000006">
    <property type="protein sequence ID" value="CUA96632.1"/>
    <property type="molecule type" value="Genomic_DNA"/>
</dbReference>
<dbReference type="Gene3D" id="1.40.20.10">
    <property type="entry name" value="CHAD domain"/>
    <property type="match status" value="1"/>
</dbReference>
<dbReference type="SMART" id="SM01118">
    <property type="entry name" value="CYTH"/>
    <property type="match status" value="1"/>
</dbReference>
<dbReference type="PROSITE" id="PS51708">
    <property type="entry name" value="CHAD"/>
    <property type="match status" value="1"/>
</dbReference>
<dbReference type="Pfam" id="PF05235">
    <property type="entry name" value="CHAD"/>
    <property type="match status" value="1"/>
</dbReference>
<dbReference type="InterPro" id="IPR023577">
    <property type="entry name" value="CYTH_domain"/>
</dbReference>
<evidence type="ECO:0000259" key="2">
    <source>
        <dbReference type="PROSITE" id="PS51708"/>
    </source>
</evidence>